<evidence type="ECO:0000313" key="6">
    <source>
        <dbReference type="EMBL" id="CAK9027209.1"/>
    </source>
</evidence>
<feature type="transmembrane region" description="Helical" evidence="4">
    <location>
        <begin position="258"/>
        <end position="278"/>
    </location>
</feature>
<comment type="caution">
    <text evidence="6">The sequence shown here is derived from an EMBL/GenBank/DDBJ whole genome shotgun (WGS) entry which is preliminary data.</text>
</comment>
<dbReference type="Proteomes" id="UP001642484">
    <property type="component" value="Unassembled WGS sequence"/>
</dbReference>
<dbReference type="SUPFAM" id="SSF57414">
    <property type="entry name" value="Hairpin loop containing domain-like"/>
    <property type="match status" value="1"/>
</dbReference>
<dbReference type="CDD" id="cd01100">
    <property type="entry name" value="APPLE_Factor_XI_like"/>
    <property type="match status" value="1"/>
</dbReference>
<reference evidence="6 7" key="1">
    <citation type="submission" date="2024-02" db="EMBL/GenBank/DDBJ databases">
        <authorList>
            <person name="Chen Y."/>
            <person name="Shah S."/>
            <person name="Dougan E. K."/>
            <person name="Thang M."/>
            <person name="Chan C."/>
        </authorList>
    </citation>
    <scope>NUCLEOTIDE SEQUENCE [LARGE SCALE GENOMIC DNA]</scope>
</reference>
<dbReference type="InterPro" id="IPR000177">
    <property type="entry name" value="Apple"/>
</dbReference>
<dbReference type="Gene3D" id="3.50.4.10">
    <property type="entry name" value="Hepatocyte Growth Factor"/>
    <property type="match status" value="1"/>
</dbReference>
<organism evidence="6 7">
    <name type="scientific">Durusdinium trenchii</name>
    <dbReference type="NCBI Taxonomy" id="1381693"/>
    <lineage>
        <taxon>Eukaryota</taxon>
        <taxon>Sar</taxon>
        <taxon>Alveolata</taxon>
        <taxon>Dinophyceae</taxon>
        <taxon>Suessiales</taxon>
        <taxon>Symbiodiniaceae</taxon>
        <taxon>Durusdinium</taxon>
    </lineage>
</organism>
<keyword evidence="4" id="KW-0472">Membrane</keyword>
<gene>
    <name evidence="6" type="ORF">CCMP2556_LOCUS16678</name>
</gene>
<evidence type="ECO:0000256" key="2">
    <source>
        <dbReference type="ARBA" id="ARBA00023157"/>
    </source>
</evidence>
<evidence type="ECO:0000256" key="4">
    <source>
        <dbReference type="SAM" id="Phobius"/>
    </source>
</evidence>
<dbReference type="EMBL" id="CAXAMN010008936">
    <property type="protein sequence ID" value="CAK9027209.1"/>
    <property type="molecule type" value="Genomic_DNA"/>
</dbReference>
<dbReference type="SMART" id="SM00223">
    <property type="entry name" value="APPLE"/>
    <property type="match status" value="1"/>
</dbReference>
<evidence type="ECO:0000256" key="3">
    <source>
        <dbReference type="SAM" id="MobiDB-lite"/>
    </source>
</evidence>
<evidence type="ECO:0000256" key="1">
    <source>
        <dbReference type="ARBA" id="ARBA00022737"/>
    </source>
</evidence>
<keyword evidence="4" id="KW-1133">Transmembrane helix</keyword>
<feature type="region of interest" description="Disordered" evidence="3">
    <location>
        <begin position="290"/>
        <end position="346"/>
    </location>
</feature>
<feature type="domain" description="Apple" evidence="5">
    <location>
        <begin position="68"/>
        <end position="139"/>
    </location>
</feature>
<accession>A0ABP0KK41</accession>
<dbReference type="Pfam" id="PF00024">
    <property type="entry name" value="PAN_1"/>
    <property type="match status" value="1"/>
</dbReference>
<evidence type="ECO:0000313" key="7">
    <source>
        <dbReference type="Proteomes" id="UP001642484"/>
    </source>
</evidence>
<name>A0ABP0KK41_9DINO</name>
<keyword evidence="1" id="KW-0677">Repeat</keyword>
<feature type="compositionally biased region" description="Basic and acidic residues" evidence="3">
    <location>
        <begin position="336"/>
        <end position="346"/>
    </location>
</feature>
<evidence type="ECO:0000259" key="5">
    <source>
        <dbReference type="SMART" id="SM00223"/>
    </source>
</evidence>
<keyword evidence="7" id="KW-1185">Reference proteome</keyword>
<proteinExistence type="predicted"/>
<protein>
    <recommendedName>
        <fullName evidence="5">Apple domain-containing protein</fullName>
    </recommendedName>
</protein>
<keyword evidence="2" id="KW-1015">Disulfide bond</keyword>
<keyword evidence="4" id="KW-0812">Transmembrane</keyword>
<dbReference type="InterPro" id="IPR003609">
    <property type="entry name" value="Pan_app"/>
</dbReference>
<sequence>MLLVAPGITTRNKKLLGARPLLFVSMCFFFRELSQSPWTTLGRTLVMRLVFALLGPALPVALGAVPSCAIAGQGYDDPVVTSANGGTGIEDALTCQALCAARLSCSVFTYYSADGGCWLQGSGLRPKPMPGATAGPRSCPESTFPEANEASEAEANGDSIVITAAPMAPIDVTTPKPSRFIKAGDQLYFAEGNNPRRIHLVRFHCTGCEEACQTYITVNPDYVASLQQDLDFTCAMLVSTTTVEPGEFQVSSVSSSPWWWPLLLCLLLCCCLAGFLIFDEDWQRRAKGMVKNSSSSGKAERQPLTGSHGTEGSELSALPASVLGPGPPVSGTTYTVKEHQPRLFAA</sequence>